<organism evidence="1">
    <name type="scientific">Arundo donax</name>
    <name type="common">Giant reed</name>
    <name type="synonym">Donax arundinaceus</name>
    <dbReference type="NCBI Taxonomy" id="35708"/>
    <lineage>
        <taxon>Eukaryota</taxon>
        <taxon>Viridiplantae</taxon>
        <taxon>Streptophyta</taxon>
        <taxon>Embryophyta</taxon>
        <taxon>Tracheophyta</taxon>
        <taxon>Spermatophyta</taxon>
        <taxon>Magnoliopsida</taxon>
        <taxon>Liliopsida</taxon>
        <taxon>Poales</taxon>
        <taxon>Poaceae</taxon>
        <taxon>PACMAD clade</taxon>
        <taxon>Arundinoideae</taxon>
        <taxon>Arundineae</taxon>
        <taxon>Arundo</taxon>
    </lineage>
</organism>
<reference evidence="1" key="1">
    <citation type="submission" date="2014-09" db="EMBL/GenBank/DDBJ databases">
        <authorList>
            <person name="Magalhaes I.L.F."/>
            <person name="Oliveira U."/>
            <person name="Santos F.R."/>
            <person name="Vidigal T.H.D.A."/>
            <person name="Brescovit A.D."/>
            <person name="Santos A.J."/>
        </authorList>
    </citation>
    <scope>NUCLEOTIDE SEQUENCE</scope>
    <source>
        <tissue evidence="1">Shoot tissue taken approximately 20 cm above the soil surface</tissue>
    </source>
</reference>
<accession>A0A0A8YHC8</accession>
<dbReference type="EMBL" id="GBRH01273070">
    <property type="protein sequence ID" value="JAD24825.1"/>
    <property type="molecule type" value="Transcribed_RNA"/>
</dbReference>
<reference evidence="1" key="2">
    <citation type="journal article" date="2015" name="Data Brief">
        <title>Shoot transcriptome of the giant reed, Arundo donax.</title>
        <authorList>
            <person name="Barrero R.A."/>
            <person name="Guerrero F.D."/>
            <person name="Moolhuijzen P."/>
            <person name="Goolsby J.A."/>
            <person name="Tidwell J."/>
            <person name="Bellgard S.E."/>
            <person name="Bellgard M.I."/>
        </authorList>
    </citation>
    <scope>NUCLEOTIDE SEQUENCE</scope>
    <source>
        <tissue evidence="1">Shoot tissue taken approximately 20 cm above the soil surface</tissue>
    </source>
</reference>
<evidence type="ECO:0000313" key="1">
    <source>
        <dbReference type="EMBL" id="JAD24825.1"/>
    </source>
</evidence>
<dbReference type="AlphaFoldDB" id="A0A0A8YHC8"/>
<sequence>MPRTARTSQLYRALTFRCSTHAVHASSWSSTIVGRTGWVQLACFPCVGWCRPFLVTAMRQSSWSWTVPSWQVWWIAGC</sequence>
<proteinExistence type="predicted"/>
<protein>
    <submittedName>
        <fullName evidence="1">Uncharacterized protein</fullName>
    </submittedName>
</protein>
<name>A0A0A8YHC8_ARUDO</name>